<dbReference type="Gene3D" id="3.40.190.290">
    <property type="match status" value="1"/>
</dbReference>
<comment type="similarity">
    <text evidence="1">Belongs to the LysR transcriptional regulatory family.</text>
</comment>
<dbReference type="OrthoDB" id="9785974at2"/>
<reference evidence="7 10" key="3">
    <citation type="submission" date="2021-02" db="EMBL/GenBank/DDBJ databases">
        <title>Complete Genome Sequence of Cupriavidus oxalaticus Strain Ox1, a Soil Oxalate-Degrading Species.</title>
        <authorList>
            <person name="Palmieri F."/>
            <person name="Udriet P."/>
            <person name="Deuasquier M."/>
            <person name="Beaudoing E."/>
            <person name="Johnson S.L."/>
            <person name="Davenport K.W."/>
            <person name="Chain P.S."/>
            <person name="Bindschedler S."/>
            <person name="Junier P."/>
        </authorList>
    </citation>
    <scope>NUCLEOTIDE SEQUENCE [LARGE SCALE GENOMIC DNA]</scope>
    <source>
        <strain evidence="7 10">Ox1</strain>
    </source>
</reference>
<dbReference type="EMBL" id="CP069812">
    <property type="protein sequence ID" value="QRQ95682.1"/>
    <property type="molecule type" value="Genomic_DNA"/>
</dbReference>
<sequence length="295" mass="31788">MRLDPTSLRLFVCVAEEGSIAAAAERAHLAAAAVSKRISELEHGLGTALLRRSNKGVEPTTAGIELVHLARGVLHDLDDIVMRMRDFGGGLRGQVRVVANISAITQFLPAQLKSFLADYPRVDVHLDERVSTAIVRAVAENAADIGIFTACAVDAELETFPYRCDELVVVVPGGHPLAARQSVSIREALDFDLISLQAGSQIHLQLVKAASEAGRVFKPRIHVPGYDALCLMVQAGLGLGILPRSSAAPYQDTLGIRPVRLDEPWAARQLVIGVRAYDSLSAVARLLVERLREDA</sequence>
<evidence type="ECO:0000256" key="3">
    <source>
        <dbReference type="ARBA" id="ARBA00023125"/>
    </source>
</evidence>
<dbReference type="Pfam" id="PF00126">
    <property type="entry name" value="HTH_1"/>
    <property type="match status" value="1"/>
</dbReference>
<evidence type="ECO:0000313" key="9">
    <source>
        <dbReference type="Proteomes" id="UP000325743"/>
    </source>
</evidence>
<dbReference type="EMBL" id="CP032519">
    <property type="protein sequence ID" value="QEZ46536.1"/>
    <property type="molecule type" value="Genomic_DNA"/>
</dbReference>
<dbReference type="InterPro" id="IPR050950">
    <property type="entry name" value="HTH-type_LysR_regulators"/>
</dbReference>
<name>A0A375FXK6_9BURK</name>
<keyword evidence="3" id="KW-0238">DNA-binding</keyword>
<dbReference type="AlphaFoldDB" id="A0A375FXK6"/>
<dbReference type="SUPFAM" id="SSF46785">
    <property type="entry name" value="Winged helix' DNA-binding domain"/>
    <property type="match status" value="1"/>
</dbReference>
<evidence type="ECO:0000256" key="4">
    <source>
        <dbReference type="ARBA" id="ARBA00023163"/>
    </source>
</evidence>
<dbReference type="Proteomes" id="UP000256862">
    <property type="component" value="Chromosome CO2235"/>
</dbReference>
<dbReference type="InterPro" id="IPR036390">
    <property type="entry name" value="WH_DNA-bd_sf"/>
</dbReference>
<keyword evidence="10" id="KW-1185">Reference proteome</keyword>
<evidence type="ECO:0000259" key="5">
    <source>
        <dbReference type="PROSITE" id="PS50931"/>
    </source>
</evidence>
<reference evidence="8" key="1">
    <citation type="submission" date="2018-01" db="EMBL/GenBank/DDBJ databases">
        <authorList>
            <person name="Clerissi C."/>
        </authorList>
    </citation>
    <scope>NUCLEOTIDE SEQUENCE</scope>
    <source>
        <strain evidence="8">Cupriavidus oxalaticus LMG 2235</strain>
    </source>
</reference>
<dbReference type="InterPro" id="IPR036388">
    <property type="entry name" value="WH-like_DNA-bd_sf"/>
</dbReference>
<organism evidence="8">
    <name type="scientific">Cupriavidus oxalaticus</name>
    <dbReference type="NCBI Taxonomy" id="96344"/>
    <lineage>
        <taxon>Bacteria</taxon>
        <taxon>Pseudomonadati</taxon>
        <taxon>Pseudomonadota</taxon>
        <taxon>Betaproteobacteria</taxon>
        <taxon>Burkholderiales</taxon>
        <taxon>Burkholderiaceae</taxon>
        <taxon>Cupriavidus</taxon>
    </lineage>
</organism>
<dbReference type="Proteomes" id="UP000623307">
    <property type="component" value="Chromosome 2"/>
</dbReference>
<dbReference type="GeneID" id="303491809"/>
<evidence type="ECO:0000313" key="6">
    <source>
        <dbReference type="EMBL" id="QEZ46536.1"/>
    </source>
</evidence>
<dbReference type="CDD" id="cd08421">
    <property type="entry name" value="PBP2_LTTR_like_1"/>
    <property type="match status" value="1"/>
</dbReference>
<dbReference type="InterPro" id="IPR000847">
    <property type="entry name" value="LysR_HTH_N"/>
</dbReference>
<dbReference type="InterPro" id="IPR005119">
    <property type="entry name" value="LysR_subst-bd"/>
</dbReference>
<feature type="domain" description="HTH lysR-type" evidence="5">
    <location>
        <begin position="3"/>
        <end position="60"/>
    </location>
</feature>
<evidence type="ECO:0000313" key="7">
    <source>
        <dbReference type="EMBL" id="QRQ95682.1"/>
    </source>
</evidence>
<dbReference type="GO" id="GO:0005829">
    <property type="term" value="C:cytosol"/>
    <property type="evidence" value="ECO:0007669"/>
    <property type="project" value="TreeGrafter"/>
</dbReference>
<proteinExistence type="inferred from homology"/>
<dbReference type="PANTHER" id="PTHR30419:SF2">
    <property type="entry name" value="LYSR FAMILY TRANSCRIPTIONAL REGULATOR"/>
    <property type="match status" value="1"/>
</dbReference>
<dbReference type="PROSITE" id="PS50931">
    <property type="entry name" value="HTH_LYSR"/>
    <property type="match status" value="1"/>
</dbReference>
<keyword evidence="4" id="KW-0804">Transcription</keyword>
<protein>
    <submittedName>
        <fullName evidence="8">LysR family transcriptional regulator</fullName>
    </submittedName>
</protein>
<dbReference type="Pfam" id="PF03466">
    <property type="entry name" value="LysR_substrate"/>
    <property type="match status" value="1"/>
</dbReference>
<dbReference type="SUPFAM" id="SSF53850">
    <property type="entry name" value="Periplasmic binding protein-like II"/>
    <property type="match status" value="1"/>
</dbReference>
<dbReference type="Gene3D" id="1.10.10.10">
    <property type="entry name" value="Winged helix-like DNA-binding domain superfamily/Winged helix DNA-binding domain"/>
    <property type="match status" value="1"/>
</dbReference>
<evidence type="ECO:0000256" key="2">
    <source>
        <dbReference type="ARBA" id="ARBA00023015"/>
    </source>
</evidence>
<dbReference type="EMBL" id="OGUS01000114">
    <property type="protein sequence ID" value="SPC12241.1"/>
    <property type="molecule type" value="Genomic_DNA"/>
</dbReference>
<evidence type="ECO:0000313" key="10">
    <source>
        <dbReference type="Proteomes" id="UP000623307"/>
    </source>
</evidence>
<dbReference type="GO" id="GO:0003677">
    <property type="term" value="F:DNA binding"/>
    <property type="evidence" value="ECO:0007669"/>
    <property type="project" value="UniProtKB-KW"/>
</dbReference>
<reference evidence="6 9" key="2">
    <citation type="submission" date="2018-09" db="EMBL/GenBank/DDBJ databases">
        <title>Complete genome sequence of Cupriavidus oxalaticus T2, a bacterium capable of phenol tolerance and degradation.</title>
        <authorList>
            <person name="Yan J."/>
        </authorList>
    </citation>
    <scope>NUCLEOTIDE SEQUENCE [LARGE SCALE GENOMIC DNA]</scope>
    <source>
        <strain evidence="6 9">T2</strain>
    </source>
</reference>
<dbReference type="GO" id="GO:0003700">
    <property type="term" value="F:DNA-binding transcription factor activity"/>
    <property type="evidence" value="ECO:0007669"/>
    <property type="project" value="InterPro"/>
</dbReference>
<evidence type="ECO:0000313" key="8">
    <source>
        <dbReference type="EMBL" id="SPC12241.1"/>
    </source>
</evidence>
<dbReference type="FunFam" id="1.10.10.10:FF:000001">
    <property type="entry name" value="LysR family transcriptional regulator"/>
    <property type="match status" value="1"/>
</dbReference>
<evidence type="ECO:0000256" key="1">
    <source>
        <dbReference type="ARBA" id="ARBA00009437"/>
    </source>
</evidence>
<dbReference type="PANTHER" id="PTHR30419">
    <property type="entry name" value="HTH-TYPE TRANSCRIPTIONAL REGULATOR YBHD"/>
    <property type="match status" value="1"/>
</dbReference>
<gene>
    <name evidence="8" type="ORF">CO2235_140042</name>
    <name evidence="6" type="ORF">D2917_20065</name>
    <name evidence="7" type="ORF">JTE92_19830</name>
</gene>
<accession>A0A375FXK6</accession>
<dbReference type="Proteomes" id="UP000325743">
    <property type="component" value="Chromosome 2"/>
</dbReference>
<dbReference type="RefSeq" id="WP_063238997.1">
    <property type="nucleotide sequence ID" value="NZ_CP032519.1"/>
</dbReference>
<keyword evidence="2" id="KW-0805">Transcription regulation</keyword>